<organism evidence="1 2">
    <name type="scientific">Pseudomonas prosekii</name>
    <dbReference type="NCBI Taxonomy" id="1148509"/>
    <lineage>
        <taxon>Bacteria</taxon>
        <taxon>Pseudomonadati</taxon>
        <taxon>Pseudomonadota</taxon>
        <taxon>Gammaproteobacteria</taxon>
        <taxon>Pseudomonadales</taxon>
        <taxon>Pseudomonadaceae</taxon>
        <taxon>Pseudomonas</taxon>
    </lineage>
</organism>
<evidence type="ECO:0000313" key="2">
    <source>
        <dbReference type="Proteomes" id="UP000198481"/>
    </source>
</evidence>
<accession>A0A1H1UL06</accession>
<protein>
    <submittedName>
        <fullName evidence="1">Uncharacterized protein</fullName>
    </submittedName>
</protein>
<sequence>MFQVDVTRKNNPVSPLSPVGRGEREPIFMVFKA</sequence>
<name>A0A1H1UL06_9PSED</name>
<gene>
    <name evidence="1" type="ORF">SAMN05216222_2117</name>
</gene>
<proteinExistence type="predicted"/>
<evidence type="ECO:0000313" key="1">
    <source>
        <dbReference type="EMBL" id="SDS72499.1"/>
    </source>
</evidence>
<dbReference type="AlphaFoldDB" id="A0A1H1UL06"/>
<dbReference type="Proteomes" id="UP000198481">
    <property type="component" value="Chromosome I"/>
</dbReference>
<reference evidence="1 2" key="1">
    <citation type="submission" date="2016-10" db="EMBL/GenBank/DDBJ databases">
        <authorList>
            <person name="de Groot N.N."/>
        </authorList>
    </citation>
    <scope>NUCLEOTIDE SEQUENCE [LARGE SCALE GENOMIC DNA]</scope>
    <source>
        <strain evidence="1 2">LMG 26867</strain>
    </source>
</reference>
<dbReference type="EMBL" id="LT629762">
    <property type="protein sequence ID" value="SDS72499.1"/>
    <property type="molecule type" value="Genomic_DNA"/>
</dbReference>